<gene>
    <name evidence="2" type="ORF">D3H65_14495</name>
</gene>
<dbReference type="KEGG" id="pseg:D3H65_14495"/>
<name>A0A3B7MQ53_9BACT</name>
<dbReference type="Proteomes" id="UP000263900">
    <property type="component" value="Chromosome"/>
</dbReference>
<evidence type="ECO:0000313" key="2">
    <source>
        <dbReference type="EMBL" id="AXY75116.1"/>
    </source>
</evidence>
<sequence>MTRTVSVVLLLLSLNTLAQDTLPKFTAYTRGSDKVIISWTNNYPIVTQISIQRSYDSLKLFKTILTVPDPTVPQNGYLDAKGTNPKMFYRLFIVLDNGKYVFTQSQRPFWDTSRRMDSQKPEVMPENNARQRVVIAENMAPKEAELLKEKIQEAIKKTEPKTTIPVEKPKPAPEPERFFIIKKRDTVIMQLPEKGFKSFRDSIVLKTRDTMTFRSVDTILIKPFVPKEVFKASKFVYSDNSGNVVIMLPEAKNGNYAVKFYEDDKTFLFEVKQIKEPYLVVDKTNFLHAGWFRFELYDDGKVKETHKFFIPKD</sequence>
<evidence type="ECO:0000313" key="3">
    <source>
        <dbReference type="Proteomes" id="UP000263900"/>
    </source>
</evidence>
<proteinExistence type="predicted"/>
<dbReference type="EMBL" id="CP032157">
    <property type="protein sequence ID" value="AXY75116.1"/>
    <property type="molecule type" value="Genomic_DNA"/>
</dbReference>
<organism evidence="2 3">
    <name type="scientific">Paraflavitalea soli</name>
    <dbReference type="NCBI Taxonomy" id="2315862"/>
    <lineage>
        <taxon>Bacteria</taxon>
        <taxon>Pseudomonadati</taxon>
        <taxon>Bacteroidota</taxon>
        <taxon>Chitinophagia</taxon>
        <taxon>Chitinophagales</taxon>
        <taxon>Chitinophagaceae</taxon>
        <taxon>Paraflavitalea</taxon>
    </lineage>
</organism>
<feature type="signal peptide" evidence="1">
    <location>
        <begin position="1"/>
        <end position="18"/>
    </location>
</feature>
<keyword evidence="1" id="KW-0732">Signal</keyword>
<dbReference type="OrthoDB" id="662308at2"/>
<accession>A0A3B7MQ53</accession>
<dbReference type="AlphaFoldDB" id="A0A3B7MQ53"/>
<feature type="chain" id="PRO_5017784330" evidence="1">
    <location>
        <begin position="19"/>
        <end position="313"/>
    </location>
</feature>
<evidence type="ECO:0000256" key="1">
    <source>
        <dbReference type="SAM" id="SignalP"/>
    </source>
</evidence>
<dbReference type="RefSeq" id="WP_119050998.1">
    <property type="nucleotide sequence ID" value="NZ_CP032157.1"/>
</dbReference>
<protein>
    <submittedName>
        <fullName evidence="2">Uncharacterized protein</fullName>
    </submittedName>
</protein>
<reference evidence="2 3" key="1">
    <citation type="submission" date="2018-09" db="EMBL/GenBank/DDBJ databases">
        <title>Genome sequencing of strain 6GH32-13.</title>
        <authorList>
            <person name="Weon H.-Y."/>
            <person name="Heo J."/>
            <person name="Kwon S.-W."/>
        </authorList>
    </citation>
    <scope>NUCLEOTIDE SEQUENCE [LARGE SCALE GENOMIC DNA]</scope>
    <source>
        <strain evidence="2 3">5GH32-13</strain>
    </source>
</reference>
<keyword evidence="3" id="KW-1185">Reference proteome</keyword>